<dbReference type="Gene3D" id="3.40.50.2000">
    <property type="entry name" value="Glycogen Phosphorylase B"/>
    <property type="match status" value="1"/>
</dbReference>
<proteinExistence type="predicted"/>
<gene>
    <name evidence="1" type="ORF">J0M35_03755</name>
</gene>
<dbReference type="PANTHER" id="PTHR12526:SF635">
    <property type="entry name" value="GLYCOSYL TRANSFERASE GROUP 1"/>
    <property type="match status" value="1"/>
</dbReference>
<accession>A0A8J7TKF6</accession>
<dbReference type="AlphaFoldDB" id="A0A8J7TKF6"/>
<dbReference type="GO" id="GO:0016757">
    <property type="term" value="F:glycosyltransferase activity"/>
    <property type="evidence" value="ECO:0007669"/>
    <property type="project" value="TreeGrafter"/>
</dbReference>
<evidence type="ECO:0000313" key="1">
    <source>
        <dbReference type="EMBL" id="MBN8659454.1"/>
    </source>
</evidence>
<organism evidence="1 2">
    <name type="scientific">Candidatus Obscuribacter phosphatis</name>
    <dbReference type="NCBI Taxonomy" id="1906157"/>
    <lineage>
        <taxon>Bacteria</taxon>
        <taxon>Bacillati</taxon>
        <taxon>Candidatus Melainabacteria</taxon>
        <taxon>Candidatus Obscuribacterales</taxon>
        <taxon>Candidatus Obscuribacteraceae</taxon>
        <taxon>Candidatus Obscuribacter</taxon>
    </lineage>
</organism>
<comment type="caution">
    <text evidence="1">The sequence shown here is derived from an EMBL/GenBank/DDBJ whole genome shotgun (WGS) entry which is preliminary data.</text>
</comment>
<dbReference type="Pfam" id="PF13692">
    <property type="entry name" value="Glyco_trans_1_4"/>
    <property type="match status" value="1"/>
</dbReference>
<dbReference type="EMBL" id="JAFLCK010000003">
    <property type="protein sequence ID" value="MBN8659454.1"/>
    <property type="molecule type" value="Genomic_DNA"/>
</dbReference>
<name>A0A8J7TKF6_9BACT</name>
<evidence type="ECO:0000313" key="2">
    <source>
        <dbReference type="Proteomes" id="UP000664277"/>
    </source>
</evidence>
<dbReference type="SUPFAM" id="SSF53756">
    <property type="entry name" value="UDP-Glycosyltransferase/glycogen phosphorylase"/>
    <property type="match status" value="1"/>
</dbReference>
<dbReference type="Proteomes" id="UP000664277">
    <property type="component" value="Unassembled WGS sequence"/>
</dbReference>
<sequence>MSDPVKEQVGDYVNKKSKILIITLEPIGKKMAGPAIRALEIGKRLCRDFEVTVASTVKVEDGIDKSSLPPNLKLVEGAGKKMIARLALIHSAIFIQANVLKPFPFLGNMDKHLIVDLYDPYLFSVLVQYKDDPVQAESSYRLMHQVLEKHMIKADFTVCASERQRDYWLGRFCALGRLNPEIYAVDRSLRKLIDVVPYGVPEEIPTKLPGKGLRERLPQLGDAPVLLWGGGIWDWFDPLTVINAVHQALQERPDLKLVFMGTKSPNPKVPVMDMTEKARRLCDELDMTGKSAFFLDGWVPYQERASCLLDATVAVSAHFDLPETRFSFRTRVLDYFWCGMPILTTEGDRLADLIAAKGAGFALPYQDVAAWKAAILEMTGKNSQELQKVKEASRALGQEFLWDKNVEPLRKFLENPHHLPDYKKVTMPNLLERAHAVYRRGGKELILKRSAELFGDILK</sequence>
<dbReference type="PANTHER" id="PTHR12526">
    <property type="entry name" value="GLYCOSYLTRANSFERASE"/>
    <property type="match status" value="1"/>
</dbReference>
<reference evidence="1" key="1">
    <citation type="submission" date="2021-02" db="EMBL/GenBank/DDBJ databases">
        <title>Genome-Resolved Metagenomics of a Microbial Community Performing Photosynthetic Biological Nutrient Removal.</title>
        <authorList>
            <person name="Mcdaniel E.A."/>
        </authorList>
    </citation>
    <scope>NUCLEOTIDE SEQUENCE</scope>
    <source>
        <strain evidence="1">UWPOB_OBS1</strain>
    </source>
</reference>
<protein>
    <submittedName>
        <fullName evidence="1">Glycosyltransferase</fullName>
    </submittedName>
</protein>